<evidence type="ECO:0000313" key="2">
    <source>
        <dbReference type="EMBL" id="CAL1284680.1"/>
    </source>
</evidence>
<reference evidence="2 3" key="1">
    <citation type="submission" date="2024-04" db="EMBL/GenBank/DDBJ databases">
        <authorList>
            <person name="Rising A."/>
            <person name="Reimegard J."/>
            <person name="Sonavane S."/>
            <person name="Akerstrom W."/>
            <person name="Nylinder S."/>
            <person name="Hedman E."/>
            <person name="Kallberg Y."/>
        </authorList>
    </citation>
    <scope>NUCLEOTIDE SEQUENCE [LARGE SCALE GENOMIC DNA]</scope>
</reference>
<evidence type="ECO:0000256" key="1">
    <source>
        <dbReference type="SAM" id="MobiDB-lite"/>
    </source>
</evidence>
<gene>
    <name evidence="2" type="ORF">LARSCL_LOCUS13281</name>
</gene>
<protein>
    <submittedName>
        <fullName evidence="2">Uncharacterized protein</fullName>
    </submittedName>
</protein>
<comment type="caution">
    <text evidence="2">The sequence shown here is derived from an EMBL/GenBank/DDBJ whole genome shotgun (WGS) entry which is preliminary data.</text>
</comment>
<dbReference type="Proteomes" id="UP001497382">
    <property type="component" value="Unassembled WGS sequence"/>
</dbReference>
<accession>A0AAV2AL37</accession>
<name>A0AAV2AL37_9ARAC</name>
<feature type="region of interest" description="Disordered" evidence="1">
    <location>
        <begin position="62"/>
        <end position="92"/>
    </location>
</feature>
<sequence length="179" mass="19151">MSEAIKDMDNAISFGDFRNVSEFTLTGFAPLQEDDLTVVSPTFLPPSEAKIMEPVVPVGDFQEDPFSSKDPFEGKVNGFSSDPFSGEDPFKGDPFKESAVVSSCDPFGGDPFENVFNVTAAQTTKDDPFSGSDPFGGFSAPPANPEKDPFDPFGLSKSNSVQSPVGNFQNLLTGNTKNI</sequence>
<keyword evidence="3" id="KW-1185">Reference proteome</keyword>
<dbReference type="EMBL" id="CAXIEN010000182">
    <property type="protein sequence ID" value="CAL1284680.1"/>
    <property type="molecule type" value="Genomic_DNA"/>
</dbReference>
<dbReference type="AlphaFoldDB" id="A0AAV2AL37"/>
<evidence type="ECO:0000313" key="3">
    <source>
        <dbReference type="Proteomes" id="UP001497382"/>
    </source>
</evidence>
<feature type="compositionally biased region" description="Polar residues" evidence="1">
    <location>
        <begin position="156"/>
        <end position="179"/>
    </location>
</feature>
<proteinExistence type="predicted"/>
<feature type="region of interest" description="Disordered" evidence="1">
    <location>
        <begin position="123"/>
        <end position="179"/>
    </location>
</feature>
<organism evidence="2 3">
    <name type="scientific">Larinioides sclopetarius</name>
    <dbReference type="NCBI Taxonomy" id="280406"/>
    <lineage>
        <taxon>Eukaryota</taxon>
        <taxon>Metazoa</taxon>
        <taxon>Ecdysozoa</taxon>
        <taxon>Arthropoda</taxon>
        <taxon>Chelicerata</taxon>
        <taxon>Arachnida</taxon>
        <taxon>Araneae</taxon>
        <taxon>Araneomorphae</taxon>
        <taxon>Entelegynae</taxon>
        <taxon>Araneoidea</taxon>
        <taxon>Araneidae</taxon>
        <taxon>Larinioides</taxon>
    </lineage>
</organism>